<protein>
    <submittedName>
        <fullName evidence="1">Uncharacterized protein</fullName>
    </submittedName>
</protein>
<accession>I0KC61</accession>
<dbReference type="AlphaFoldDB" id="I0KC61"/>
<evidence type="ECO:0000313" key="1">
    <source>
        <dbReference type="EMBL" id="CCH01714.1"/>
    </source>
</evidence>
<sequence length="32" mass="3198">MIGLSGTCQAVGDAAARFALLPGITGRNSVSY</sequence>
<dbReference type="Proteomes" id="UP000011058">
    <property type="component" value="Chromosome"/>
</dbReference>
<reference evidence="1 2" key="1">
    <citation type="journal article" date="2012" name="J. Bacteriol.">
        <title>Genome Sequence of Fibrella aestuarina BUZ 2T, a Filamentous Marine Bacterium.</title>
        <authorList>
            <person name="Filippini M."/>
            <person name="Qi W."/>
            <person name="Blom J."/>
            <person name="Goesmann A."/>
            <person name="Smits T.H."/>
            <person name="Bagheri H.C."/>
        </authorList>
    </citation>
    <scope>NUCLEOTIDE SEQUENCE [LARGE SCALE GENOMIC DNA]</scope>
    <source>
        <strain evidence="2">BUZ 2T</strain>
    </source>
</reference>
<dbReference type="EMBL" id="HE796683">
    <property type="protein sequence ID" value="CCH01714.1"/>
    <property type="molecule type" value="Genomic_DNA"/>
</dbReference>
<proteinExistence type="predicted"/>
<dbReference type="KEGG" id="fae:FAES_3707"/>
<organism evidence="1 2">
    <name type="scientific">Fibrella aestuarina BUZ 2</name>
    <dbReference type="NCBI Taxonomy" id="1166018"/>
    <lineage>
        <taxon>Bacteria</taxon>
        <taxon>Pseudomonadati</taxon>
        <taxon>Bacteroidota</taxon>
        <taxon>Cytophagia</taxon>
        <taxon>Cytophagales</taxon>
        <taxon>Spirosomataceae</taxon>
        <taxon>Fibrella</taxon>
    </lineage>
</organism>
<evidence type="ECO:0000313" key="2">
    <source>
        <dbReference type="Proteomes" id="UP000011058"/>
    </source>
</evidence>
<keyword evidence="2" id="KW-1185">Reference proteome</keyword>
<dbReference type="HOGENOM" id="CLU_3389545_0_0_10"/>
<dbReference type="STRING" id="1166018.FAES_3707"/>
<gene>
    <name evidence="1" type="ORF">FAES_3707</name>
</gene>
<name>I0KC61_9BACT</name>